<name>A0A7V5J0S4_UNCKA</name>
<dbReference type="AlphaFoldDB" id="A0A7V5J0S4"/>
<sequence>MEQTSVNQEAQPKKPIPKKTLLIWEGYARPFKKKDKKYFTNLISTAVVIIIFLLLAGQFTIIIAFLSLLFASYALYSVPPQKTTYVITNKGIELEEEVIPWERIKDYFVSEKLGHKVINLNLYEGTLSRRYLLPDSKETLQKARKILNEYLAEYIEPKKQDFITKGIEKIGLKYKE</sequence>
<gene>
    <name evidence="2" type="ORF">ENJ78_01185</name>
</gene>
<dbReference type="Proteomes" id="UP000886106">
    <property type="component" value="Unassembled WGS sequence"/>
</dbReference>
<organism evidence="2">
    <name type="scientific">candidate division WWE3 bacterium</name>
    <dbReference type="NCBI Taxonomy" id="2053526"/>
    <lineage>
        <taxon>Bacteria</taxon>
        <taxon>Katanobacteria</taxon>
    </lineage>
</organism>
<evidence type="ECO:0000313" key="2">
    <source>
        <dbReference type="EMBL" id="HHH14303.1"/>
    </source>
</evidence>
<keyword evidence="1" id="KW-0472">Membrane</keyword>
<keyword evidence="1" id="KW-1133">Transmembrane helix</keyword>
<comment type="caution">
    <text evidence="2">The sequence shown here is derived from an EMBL/GenBank/DDBJ whole genome shotgun (WGS) entry which is preliminary data.</text>
</comment>
<proteinExistence type="predicted"/>
<evidence type="ECO:0008006" key="3">
    <source>
        <dbReference type="Google" id="ProtNLM"/>
    </source>
</evidence>
<protein>
    <recommendedName>
        <fullName evidence="3">DUF5673 domain-containing protein</fullName>
    </recommendedName>
</protein>
<feature type="transmembrane region" description="Helical" evidence="1">
    <location>
        <begin position="61"/>
        <end position="78"/>
    </location>
</feature>
<dbReference type="EMBL" id="DRNS01000087">
    <property type="protein sequence ID" value="HHH14303.1"/>
    <property type="molecule type" value="Genomic_DNA"/>
</dbReference>
<keyword evidence="1" id="KW-0812">Transmembrane</keyword>
<reference evidence="2" key="1">
    <citation type="journal article" date="2020" name="mSystems">
        <title>Genome- and Community-Level Interaction Insights into Carbon Utilization and Element Cycling Functions of Hydrothermarchaeota in Hydrothermal Sediment.</title>
        <authorList>
            <person name="Zhou Z."/>
            <person name="Liu Y."/>
            <person name="Xu W."/>
            <person name="Pan J."/>
            <person name="Luo Z.H."/>
            <person name="Li M."/>
        </authorList>
    </citation>
    <scope>NUCLEOTIDE SEQUENCE [LARGE SCALE GENOMIC DNA]</scope>
    <source>
        <strain evidence="2">HyVt-517</strain>
    </source>
</reference>
<evidence type="ECO:0000256" key="1">
    <source>
        <dbReference type="SAM" id="Phobius"/>
    </source>
</evidence>
<accession>A0A7V5J0S4</accession>
<feature type="transmembrane region" description="Helical" evidence="1">
    <location>
        <begin position="38"/>
        <end position="55"/>
    </location>
</feature>